<sequence>GLIGEYSVFEEGDQENIQDWLECDADNPGYLVMSEGESIANVINDEEEPSDNDFLN</sequence>
<gene>
    <name evidence="1" type="ORF">AVEN_220259_1</name>
</gene>
<feature type="non-terminal residue" evidence="1">
    <location>
        <position position="1"/>
    </location>
</feature>
<evidence type="ECO:0000313" key="2">
    <source>
        <dbReference type="Proteomes" id="UP000499080"/>
    </source>
</evidence>
<accession>A0A4Y2EEL4</accession>
<dbReference type="EMBL" id="BGPR01246420">
    <property type="protein sequence ID" value="GBM27592.1"/>
    <property type="molecule type" value="Genomic_DNA"/>
</dbReference>
<proteinExistence type="predicted"/>
<comment type="caution">
    <text evidence="1">The sequence shown here is derived from an EMBL/GenBank/DDBJ whole genome shotgun (WGS) entry which is preliminary data.</text>
</comment>
<organism evidence="1 2">
    <name type="scientific">Araneus ventricosus</name>
    <name type="common">Orbweaver spider</name>
    <name type="synonym">Epeira ventricosa</name>
    <dbReference type="NCBI Taxonomy" id="182803"/>
    <lineage>
        <taxon>Eukaryota</taxon>
        <taxon>Metazoa</taxon>
        <taxon>Ecdysozoa</taxon>
        <taxon>Arthropoda</taxon>
        <taxon>Chelicerata</taxon>
        <taxon>Arachnida</taxon>
        <taxon>Araneae</taxon>
        <taxon>Araneomorphae</taxon>
        <taxon>Entelegynae</taxon>
        <taxon>Araneoidea</taxon>
        <taxon>Araneidae</taxon>
        <taxon>Araneus</taxon>
    </lineage>
</organism>
<dbReference type="AlphaFoldDB" id="A0A4Y2EEL4"/>
<dbReference type="OrthoDB" id="125347at2759"/>
<name>A0A4Y2EEL4_ARAVE</name>
<evidence type="ECO:0000313" key="1">
    <source>
        <dbReference type="EMBL" id="GBM27592.1"/>
    </source>
</evidence>
<keyword evidence="2" id="KW-1185">Reference proteome</keyword>
<dbReference type="Proteomes" id="UP000499080">
    <property type="component" value="Unassembled WGS sequence"/>
</dbReference>
<protein>
    <submittedName>
        <fullName evidence="1">Uncharacterized protein</fullName>
    </submittedName>
</protein>
<reference evidence="1 2" key="1">
    <citation type="journal article" date="2019" name="Sci. Rep.">
        <title>Orb-weaving spider Araneus ventricosus genome elucidates the spidroin gene catalogue.</title>
        <authorList>
            <person name="Kono N."/>
            <person name="Nakamura H."/>
            <person name="Ohtoshi R."/>
            <person name="Moran D.A.P."/>
            <person name="Shinohara A."/>
            <person name="Yoshida Y."/>
            <person name="Fujiwara M."/>
            <person name="Mori M."/>
            <person name="Tomita M."/>
            <person name="Arakawa K."/>
        </authorList>
    </citation>
    <scope>NUCLEOTIDE SEQUENCE [LARGE SCALE GENOMIC DNA]</scope>
</reference>